<evidence type="ECO:0000256" key="6">
    <source>
        <dbReference type="ARBA" id="ARBA00022695"/>
    </source>
</evidence>
<dbReference type="GO" id="GO:0006310">
    <property type="term" value="P:DNA recombination"/>
    <property type="evidence" value="ECO:0007669"/>
    <property type="project" value="UniProtKB-KW"/>
</dbReference>
<keyword evidence="11" id="KW-0378">Hydrolase</keyword>
<protein>
    <recommendedName>
        <fullName evidence="18">Gypsy retrotransposon integrase-like protein 1</fullName>
        <ecNumber evidence="3">3.1.26.4</ecNumber>
    </recommendedName>
</protein>
<keyword evidence="5" id="KW-0808">Transferase</keyword>
<dbReference type="Pfam" id="PF17917">
    <property type="entry name" value="RT_RNaseH"/>
    <property type="match status" value="1"/>
</dbReference>
<dbReference type="InterPro" id="IPR041373">
    <property type="entry name" value="RT_RNaseH"/>
</dbReference>
<keyword evidence="16" id="KW-0238">DNA-binding</keyword>
<evidence type="ECO:0000313" key="23">
    <source>
        <dbReference type="Proteomes" id="UP000007635"/>
    </source>
</evidence>
<keyword evidence="4" id="KW-0645">Protease</keyword>
<dbReference type="PROSITE" id="PS50013">
    <property type="entry name" value="CHROMO_2"/>
    <property type="match status" value="1"/>
</dbReference>
<dbReference type="Ensembl" id="ENSGACT00000033353.1">
    <property type="protein sequence ID" value="ENSGACP00000048942.1"/>
    <property type="gene ID" value="ENSGACG00000036228.1"/>
</dbReference>
<dbReference type="FunFam" id="3.10.20.370:FF:000003">
    <property type="entry name" value="Transposon Tf2-6 polyprotein"/>
    <property type="match status" value="1"/>
</dbReference>
<evidence type="ECO:0000256" key="11">
    <source>
        <dbReference type="ARBA" id="ARBA00022801"/>
    </source>
</evidence>
<dbReference type="PANTHER" id="PTHR37984">
    <property type="entry name" value="PROTEIN CBG26694"/>
    <property type="match status" value="1"/>
</dbReference>
<name>A0AAQ4QDI6_GASAC</name>
<dbReference type="InterPro" id="IPR012337">
    <property type="entry name" value="RNaseH-like_sf"/>
</dbReference>
<dbReference type="GeneTree" id="ENSGT01060000248608"/>
<dbReference type="Pfam" id="PF00078">
    <property type="entry name" value="RVT_1"/>
    <property type="match status" value="1"/>
</dbReference>
<dbReference type="Pfam" id="PF17921">
    <property type="entry name" value="Integrase_H2C2"/>
    <property type="match status" value="1"/>
</dbReference>
<keyword evidence="17" id="KW-0233">DNA recombination</keyword>
<dbReference type="FunFam" id="1.10.340.70:FF:000001">
    <property type="entry name" value="Retrovirus-related Pol polyprotein from transposon gypsy-like Protein"/>
    <property type="match status" value="1"/>
</dbReference>
<proteinExistence type="inferred from homology"/>
<dbReference type="InterPro" id="IPR000477">
    <property type="entry name" value="RT_dom"/>
</dbReference>
<dbReference type="PANTHER" id="PTHR37984:SF15">
    <property type="entry name" value="INTEGRASE CATALYTIC DOMAIN-CONTAINING PROTEIN"/>
    <property type="match status" value="1"/>
</dbReference>
<feature type="domain" description="Reverse transcriptase" evidence="20">
    <location>
        <begin position="1"/>
        <end position="84"/>
    </location>
</feature>
<evidence type="ECO:0000256" key="5">
    <source>
        <dbReference type="ARBA" id="ARBA00022679"/>
    </source>
</evidence>
<evidence type="ECO:0000259" key="19">
    <source>
        <dbReference type="PROSITE" id="PS50013"/>
    </source>
</evidence>
<dbReference type="SUPFAM" id="SSF54160">
    <property type="entry name" value="Chromo domain-like"/>
    <property type="match status" value="1"/>
</dbReference>
<dbReference type="GO" id="GO:0004523">
    <property type="term" value="F:RNA-DNA hybrid ribonuclease activity"/>
    <property type="evidence" value="ECO:0007669"/>
    <property type="project" value="UniProtKB-EC"/>
</dbReference>
<dbReference type="InterPro" id="IPR050951">
    <property type="entry name" value="Retrovirus_Pol_polyprotein"/>
</dbReference>
<dbReference type="Pfam" id="PF24626">
    <property type="entry name" value="SH3_Tf2-1"/>
    <property type="match status" value="1"/>
</dbReference>
<dbReference type="Proteomes" id="UP000007635">
    <property type="component" value="Unassembled WGS sequence"/>
</dbReference>
<dbReference type="CDD" id="cd00024">
    <property type="entry name" value="CD_CSD"/>
    <property type="match status" value="1"/>
</dbReference>
<dbReference type="GO" id="GO:0015074">
    <property type="term" value="P:DNA integration"/>
    <property type="evidence" value="ECO:0007669"/>
    <property type="project" value="UniProtKB-KW"/>
</dbReference>
<dbReference type="InterPro" id="IPR016197">
    <property type="entry name" value="Chromo-like_dom_sf"/>
</dbReference>
<comment type="similarity">
    <text evidence="2">Belongs to the beta type-B retroviral polymerase family. HERV class-II K(HML-2) pol subfamily.</text>
</comment>
<dbReference type="InterPro" id="IPR056924">
    <property type="entry name" value="SH3_Tf2-1"/>
</dbReference>
<dbReference type="InterPro" id="IPR041588">
    <property type="entry name" value="Integrase_H2C2"/>
</dbReference>
<dbReference type="AlphaFoldDB" id="A0AAQ4QDI6"/>
<dbReference type="FunFam" id="3.30.420.10:FF:000032">
    <property type="entry name" value="Retrovirus-related Pol polyprotein from transposon 297-like Protein"/>
    <property type="match status" value="1"/>
</dbReference>
<dbReference type="GO" id="GO:0004190">
    <property type="term" value="F:aspartic-type endopeptidase activity"/>
    <property type="evidence" value="ECO:0007669"/>
    <property type="project" value="UniProtKB-KW"/>
</dbReference>
<evidence type="ECO:0000256" key="1">
    <source>
        <dbReference type="ARBA" id="ARBA00004123"/>
    </source>
</evidence>
<dbReference type="SUPFAM" id="SSF53098">
    <property type="entry name" value="Ribonuclease H-like"/>
    <property type="match status" value="1"/>
</dbReference>
<keyword evidence="23" id="KW-1185">Reference proteome</keyword>
<reference evidence="22" key="3">
    <citation type="submission" date="2025-09" db="UniProtKB">
        <authorList>
            <consortium name="Ensembl"/>
        </authorList>
    </citation>
    <scope>IDENTIFICATION</scope>
</reference>
<dbReference type="PROSITE" id="PS50994">
    <property type="entry name" value="INTEGRASE"/>
    <property type="match status" value="1"/>
</dbReference>
<keyword evidence="15" id="KW-0239">DNA-directed DNA polymerase</keyword>
<dbReference type="Gene3D" id="3.30.420.10">
    <property type="entry name" value="Ribonuclease H-like superfamily/Ribonuclease H"/>
    <property type="match status" value="1"/>
</dbReference>
<organism evidence="22 23">
    <name type="scientific">Gasterosteus aculeatus aculeatus</name>
    <name type="common">three-spined stickleback</name>
    <dbReference type="NCBI Taxonomy" id="481459"/>
    <lineage>
        <taxon>Eukaryota</taxon>
        <taxon>Metazoa</taxon>
        <taxon>Chordata</taxon>
        <taxon>Craniata</taxon>
        <taxon>Vertebrata</taxon>
        <taxon>Euteleostomi</taxon>
        <taxon>Actinopterygii</taxon>
        <taxon>Neopterygii</taxon>
        <taxon>Teleostei</taxon>
        <taxon>Neoteleostei</taxon>
        <taxon>Acanthomorphata</taxon>
        <taxon>Eupercaria</taxon>
        <taxon>Perciformes</taxon>
        <taxon>Cottioidei</taxon>
        <taxon>Gasterosteales</taxon>
        <taxon>Gasterosteidae</taxon>
        <taxon>Gasterosteus</taxon>
    </lineage>
</organism>
<keyword evidence="12" id="KW-0460">Magnesium</keyword>
<evidence type="ECO:0000256" key="15">
    <source>
        <dbReference type="ARBA" id="ARBA00022932"/>
    </source>
</evidence>
<feature type="domain" description="Chromo" evidence="19">
    <location>
        <begin position="615"/>
        <end position="665"/>
    </location>
</feature>
<evidence type="ECO:0000256" key="8">
    <source>
        <dbReference type="ARBA" id="ARBA00022723"/>
    </source>
</evidence>
<evidence type="ECO:0000256" key="14">
    <source>
        <dbReference type="ARBA" id="ARBA00022918"/>
    </source>
</evidence>
<dbReference type="Pfam" id="PF00665">
    <property type="entry name" value="rve"/>
    <property type="match status" value="1"/>
</dbReference>
<evidence type="ECO:0000256" key="18">
    <source>
        <dbReference type="ARBA" id="ARBA00039658"/>
    </source>
</evidence>
<evidence type="ECO:0000256" key="10">
    <source>
        <dbReference type="ARBA" id="ARBA00022759"/>
    </source>
</evidence>
<dbReference type="InterPro" id="IPR000953">
    <property type="entry name" value="Chromo/chromo_shadow_dom"/>
</dbReference>
<dbReference type="GO" id="GO:0003677">
    <property type="term" value="F:DNA binding"/>
    <property type="evidence" value="ECO:0007669"/>
    <property type="project" value="UniProtKB-KW"/>
</dbReference>
<reference evidence="22 23" key="1">
    <citation type="journal article" date="2021" name="G3 (Bethesda)">
        <title>Improved contiguity of the threespine stickleback genome using long-read sequencing.</title>
        <authorList>
            <person name="Nath S."/>
            <person name="Shaw D.E."/>
            <person name="White M.A."/>
        </authorList>
    </citation>
    <scope>NUCLEOTIDE SEQUENCE [LARGE SCALE GENOMIC DNA]</scope>
    <source>
        <strain evidence="22 23">Lake Benthic</strain>
    </source>
</reference>
<accession>A0AAQ4QDI6</accession>
<dbReference type="PROSITE" id="PS50878">
    <property type="entry name" value="RT_POL"/>
    <property type="match status" value="1"/>
</dbReference>
<dbReference type="InterPro" id="IPR023780">
    <property type="entry name" value="Chromo_domain"/>
</dbReference>
<evidence type="ECO:0000256" key="3">
    <source>
        <dbReference type="ARBA" id="ARBA00012180"/>
    </source>
</evidence>
<dbReference type="Gene3D" id="3.30.70.270">
    <property type="match status" value="1"/>
</dbReference>
<dbReference type="InterPro" id="IPR043502">
    <property type="entry name" value="DNA/RNA_pol_sf"/>
</dbReference>
<evidence type="ECO:0000313" key="22">
    <source>
        <dbReference type="Ensembl" id="ENSGACP00000048942.1"/>
    </source>
</evidence>
<evidence type="ECO:0000256" key="7">
    <source>
        <dbReference type="ARBA" id="ARBA00022722"/>
    </source>
</evidence>
<dbReference type="GO" id="GO:0003887">
    <property type="term" value="F:DNA-directed DNA polymerase activity"/>
    <property type="evidence" value="ECO:0007669"/>
    <property type="project" value="UniProtKB-KW"/>
</dbReference>
<keyword evidence="6" id="KW-0548">Nucleotidyltransferase</keyword>
<evidence type="ECO:0000256" key="12">
    <source>
        <dbReference type="ARBA" id="ARBA00022842"/>
    </source>
</evidence>
<evidence type="ECO:0000256" key="17">
    <source>
        <dbReference type="ARBA" id="ARBA00023172"/>
    </source>
</evidence>
<dbReference type="InterPro" id="IPR036397">
    <property type="entry name" value="RNaseH_sf"/>
</dbReference>
<dbReference type="Pfam" id="PF00385">
    <property type="entry name" value="Chromo"/>
    <property type="match status" value="1"/>
</dbReference>
<dbReference type="InterPro" id="IPR001584">
    <property type="entry name" value="Integrase_cat-core"/>
</dbReference>
<dbReference type="Gene3D" id="1.10.340.70">
    <property type="match status" value="1"/>
</dbReference>
<reference evidence="22" key="2">
    <citation type="submission" date="2025-08" db="UniProtKB">
        <authorList>
            <consortium name="Ensembl"/>
        </authorList>
    </citation>
    <scope>IDENTIFICATION</scope>
</reference>
<keyword evidence="10" id="KW-0255">Endonuclease</keyword>
<dbReference type="GO" id="GO:0046872">
    <property type="term" value="F:metal ion binding"/>
    <property type="evidence" value="ECO:0007669"/>
    <property type="project" value="UniProtKB-KW"/>
</dbReference>
<sequence>MPFGLTNAPAVFQALVNDVLRDFLNRFVFVYIDDILIFSPNPQEHVNHVRQERFASAPILVHPDETRQFVVEVDASDTGVGAVLSQRSASDSKLHPCAFFSRRLSPAERNYDVGNRELLAVKLALEEWRHWLEGAMVPFVVWTDHRNLEYIHTARRLNSRQARWALFFARFNFTLTYRPGHKNTKPDALSRQFAPEGDSSPDTILPASCILGAVTWEIERVVHEAQNAQPDPGGGPPNCLFVPAPVRSQVLRWAHESRLSGHPGIRRTIHWLRRKFWWPSLEEDARAYVLACTTCARNKASHRPPMGLLRPLPVPQRPWSHVALDFVTGFPPSDGNTVILTVVDRFSKAAHFLPLPKLPSARETADLLVQHVVRLHGIPADIVSDRGPQFSSQLWKAFCHTLGATASLSSGFHPQTNGQTERLNQELEAILRCVISNNPSSWSRHLPWVEYAHNSHTSTATGLSPFEASLGYQPPLFPSQEVEVAVPSVLSNARRCRRIWKATRTALLRTVEQNRRVANRRRAPAPAYRIGQSVWLSSRDIPLRTESRKLSPRYIGPFPIISIINPVSVKLQLPRSLRIHPVFHVSLLKPVVSSPLNPPPEPPPPARLVEGGPVYTVNRLLDVRRRGRGHQYLVDWQGYGPEERCWVPRSRILDPGLIRDYRRRNPDCLNGSPRGSR</sequence>
<evidence type="ECO:0000256" key="13">
    <source>
        <dbReference type="ARBA" id="ARBA00022908"/>
    </source>
</evidence>
<evidence type="ECO:0000256" key="16">
    <source>
        <dbReference type="ARBA" id="ARBA00023125"/>
    </source>
</evidence>
<dbReference type="SMART" id="SM00298">
    <property type="entry name" value="CHROMO"/>
    <property type="match status" value="1"/>
</dbReference>
<dbReference type="SUPFAM" id="SSF56672">
    <property type="entry name" value="DNA/RNA polymerases"/>
    <property type="match status" value="1"/>
</dbReference>
<keyword evidence="9" id="KW-0064">Aspartyl protease</keyword>
<dbReference type="EC" id="3.1.26.4" evidence="3"/>
<dbReference type="InterPro" id="IPR043128">
    <property type="entry name" value="Rev_trsase/Diguanyl_cyclase"/>
</dbReference>
<dbReference type="Gene3D" id="2.40.50.40">
    <property type="match status" value="1"/>
</dbReference>
<keyword evidence="7" id="KW-0540">Nuclease</keyword>
<keyword evidence="13" id="KW-0229">DNA integration</keyword>
<evidence type="ECO:0000259" key="21">
    <source>
        <dbReference type="PROSITE" id="PS50994"/>
    </source>
</evidence>
<evidence type="ECO:0000259" key="20">
    <source>
        <dbReference type="PROSITE" id="PS50878"/>
    </source>
</evidence>
<comment type="subcellular location">
    <subcellularLocation>
        <location evidence="1">Nucleus</location>
    </subcellularLocation>
</comment>
<feature type="domain" description="Integrase catalytic" evidence="21">
    <location>
        <begin position="314"/>
        <end position="473"/>
    </location>
</feature>
<evidence type="ECO:0000256" key="4">
    <source>
        <dbReference type="ARBA" id="ARBA00022670"/>
    </source>
</evidence>
<dbReference type="CDD" id="cd09274">
    <property type="entry name" value="RNase_HI_RT_Ty3"/>
    <property type="match status" value="1"/>
</dbReference>
<evidence type="ECO:0000256" key="2">
    <source>
        <dbReference type="ARBA" id="ARBA00010879"/>
    </source>
</evidence>
<dbReference type="GO" id="GO:0006508">
    <property type="term" value="P:proteolysis"/>
    <property type="evidence" value="ECO:0007669"/>
    <property type="project" value="UniProtKB-KW"/>
</dbReference>
<dbReference type="GO" id="GO:0005634">
    <property type="term" value="C:nucleus"/>
    <property type="evidence" value="ECO:0007669"/>
    <property type="project" value="UniProtKB-SubCell"/>
</dbReference>
<dbReference type="GO" id="GO:0003964">
    <property type="term" value="F:RNA-directed DNA polymerase activity"/>
    <property type="evidence" value="ECO:0007669"/>
    <property type="project" value="UniProtKB-KW"/>
</dbReference>
<keyword evidence="14" id="KW-0695">RNA-directed DNA polymerase</keyword>
<keyword evidence="8" id="KW-0479">Metal-binding</keyword>
<evidence type="ECO:0000256" key="9">
    <source>
        <dbReference type="ARBA" id="ARBA00022750"/>
    </source>
</evidence>
<dbReference type="Gene3D" id="3.10.20.370">
    <property type="match status" value="1"/>
</dbReference>